<feature type="compositionally biased region" description="Polar residues" evidence="1">
    <location>
        <begin position="15"/>
        <end position="69"/>
    </location>
</feature>
<protein>
    <submittedName>
        <fullName evidence="2">Uncharacterized protein</fullName>
    </submittedName>
</protein>
<feature type="region of interest" description="Disordered" evidence="1">
    <location>
        <begin position="1"/>
        <end position="78"/>
    </location>
</feature>
<sequence length="145" mass="16493">MSNKLKSKNNSSRNFSTPQHTTSSTHNLQKSNTPKENSDLSKSFSPSSHQKYWSAGTTPNQKVTQTTPTHAGDAGLTQTREQMIQRYLALADQYREELKRRDQLREEQRSVQAGIASIFIQGDRIDELIKKVKETQQPESTDENL</sequence>
<evidence type="ECO:0000256" key="1">
    <source>
        <dbReference type="SAM" id="MobiDB-lite"/>
    </source>
</evidence>
<feature type="compositionally biased region" description="Low complexity" evidence="1">
    <location>
        <begin position="1"/>
        <end position="14"/>
    </location>
</feature>
<dbReference type="Proteomes" id="UP001470230">
    <property type="component" value="Unassembled WGS sequence"/>
</dbReference>
<keyword evidence="3" id="KW-1185">Reference proteome</keyword>
<organism evidence="2 3">
    <name type="scientific">Tritrichomonas musculus</name>
    <dbReference type="NCBI Taxonomy" id="1915356"/>
    <lineage>
        <taxon>Eukaryota</taxon>
        <taxon>Metamonada</taxon>
        <taxon>Parabasalia</taxon>
        <taxon>Tritrichomonadida</taxon>
        <taxon>Tritrichomonadidae</taxon>
        <taxon>Tritrichomonas</taxon>
    </lineage>
</organism>
<comment type="caution">
    <text evidence="2">The sequence shown here is derived from an EMBL/GenBank/DDBJ whole genome shotgun (WGS) entry which is preliminary data.</text>
</comment>
<gene>
    <name evidence="2" type="ORF">M9Y10_022223</name>
</gene>
<reference evidence="2 3" key="1">
    <citation type="submission" date="2024-04" db="EMBL/GenBank/DDBJ databases">
        <title>Tritrichomonas musculus Genome.</title>
        <authorList>
            <person name="Alves-Ferreira E."/>
            <person name="Grigg M."/>
            <person name="Lorenzi H."/>
            <person name="Galac M."/>
        </authorList>
    </citation>
    <scope>NUCLEOTIDE SEQUENCE [LARGE SCALE GENOMIC DNA]</scope>
    <source>
        <strain evidence="2 3">EAF2021</strain>
    </source>
</reference>
<evidence type="ECO:0000313" key="2">
    <source>
        <dbReference type="EMBL" id="KAK8893794.1"/>
    </source>
</evidence>
<name>A0ABR2KRU2_9EUKA</name>
<dbReference type="EMBL" id="JAPFFF010000003">
    <property type="protein sequence ID" value="KAK8893794.1"/>
    <property type="molecule type" value="Genomic_DNA"/>
</dbReference>
<evidence type="ECO:0000313" key="3">
    <source>
        <dbReference type="Proteomes" id="UP001470230"/>
    </source>
</evidence>
<proteinExistence type="predicted"/>
<accession>A0ABR2KRU2</accession>